<dbReference type="AlphaFoldDB" id="A0A2Z5Y1Y1"/>
<dbReference type="EMBL" id="AP018492">
    <property type="protein sequence ID" value="BBC60794.1"/>
    <property type="molecule type" value="Genomic_DNA"/>
</dbReference>
<evidence type="ECO:0000256" key="1">
    <source>
        <dbReference type="ARBA" id="ARBA00000385"/>
    </source>
</evidence>
<dbReference type="GO" id="GO:0160148">
    <property type="term" value="F:tRNA pseudouridine(55) synthase activity"/>
    <property type="evidence" value="ECO:0007669"/>
    <property type="project" value="UniProtKB-EC"/>
</dbReference>
<reference evidence="8 9" key="1">
    <citation type="submission" date="2018-01" db="EMBL/GenBank/DDBJ databases">
        <title>Whole genome sequence of Melissococcus plutonius DAT561.</title>
        <authorList>
            <person name="Okumura K."/>
            <person name="Takamatsu D."/>
            <person name="Okura M."/>
        </authorList>
    </citation>
    <scope>NUCLEOTIDE SEQUENCE [LARGE SCALE GENOMIC DNA]</scope>
    <source>
        <strain evidence="8 9">DAT561</strain>
    </source>
</reference>
<dbReference type="InterPro" id="IPR032819">
    <property type="entry name" value="TruB_C"/>
</dbReference>
<dbReference type="Gene3D" id="3.30.2350.10">
    <property type="entry name" value="Pseudouridine synthase"/>
    <property type="match status" value="1"/>
</dbReference>
<dbReference type="GO" id="GO:0003723">
    <property type="term" value="F:RNA binding"/>
    <property type="evidence" value="ECO:0007669"/>
    <property type="project" value="InterPro"/>
</dbReference>
<dbReference type="PANTHER" id="PTHR13767:SF2">
    <property type="entry name" value="PSEUDOURIDYLATE SYNTHASE TRUB1"/>
    <property type="match status" value="1"/>
</dbReference>
<comment type="similarity">
    <text evidence="2 5">Belongs to the pseudouridine synthase TruB family. Type 1 subfamily.</text>
</comment>
<dbReference type="NCBIfam" id="TIGR00431">
    <property type="entry name" value="TruB"/>
    <property type="match status" value="1"/>
</dbReference>
<gene>
    <name evidence="5" type="primary">truB</name>
    <name evidence="8" type="ORF">DAT561_0673</name>
</gene>
<dbReference type="EC" id="5.4.99.25" evidence="5"/>
<dbReference type="Proteomes" id="UP000269226">
    <property type="component" value="Chromosome"/>
</dbReference>
<proteinExistence type="inferred from homology"/>
<dbReference type="SUPFAM" id="SSF55120">
    <property type="entry name" value="Pseudouridine synthase"/>
    <property type="match status" value="1"/>
</dbReference>
<dbReference type="FunFam" id="3.30.2350.10:FF:000011">
    <property type="entry name" value="tRNA pseudouridine synthase B"/>
    <property type="match status" value="1"/>
</dbReference>
<name>A0A2Z5Y1Y1_9ENTE</name>
<dbReference type="RefSeq" id="WP_015694796.1">
    <property type="nucleotide sequence ID" value="NZ_AP018492.1"/>
</dbReference>
<sequence>MDGILPLWKNKGMTSHDCVFHLRKILHTKKIGHGGTLDPDVDGVLPICIGKGTKVIEYMANAGKIYEGEITLGVSTTTEDKSGECVEKKRLTNPLPTVMIDQAMQSLEGEITQVPPMFSAVKVNGKRLYEYARNHEQVERPVRKTTIISFRRISQPIFNEKNGTMTWQFRVVCGKGTYVRTLAVDTGLKLGFPAHMSALTRLASGGLFADQCITLEQVAQVAEKGQTEELLLPLSVAVKDFSKIQLSDELAQLVKNGVCLRKEQLGLTEMPRELLALFHKNTLVSLYMAHPTKENYLKPSKVI</sequence>
<dbReference type="InterPro" id="IPR020103">
    <property type="entry name" value="PsdUridine_synth_cat_dom_sf"/>
</dbReference>
<comment type="function">
    <text evidence="5">Responsible for synthesis of pseudouridine from uracil-55 in the psi GC loop of transfer RNAs.</text>
</comment>
<dbReference type="GO" id="GO:0031119">
    <property type="term" value="P:tRNA pseudouridine synthesis"/>
    <property type="evidence" value="ECO:0007669"/>
    <property type="project" value="UniProtKB-UniRule"/>
</dbReference>
<dbReference type="PANTHER" id="PTHR13767">
    <property type="entry name" value="TRNA-PSEUDOURIDINE SYNTHASE"/>
    <property type="match status" value="1"/>
</dbReference>
<evidence type="ECO:0000313" key="9">
    <source>
        <dbReference type="Proteomes" id="UP000269226"/>
    </source>
</evidence>
<dbReference type="InterPro" id="IPR014780">
    <property type="entry name" value="tRNA_psdUridine_synth_TruB"/>
</dbReference>
<evidence type="ECO:0000256" key="3">
    <source>
        <dbReference type="ARBA" id="ARBA00022694"/>
    </source>
</evidence>
<evidence type="ECO:0000259" key="6">
    <source>
        <dbReference type="Pfam" id="PF01509"/>
    </source>
</evidence>
<protein>
    <recommendedName>
        <fullName evidence="5">tRNA pseudouridine synthase B</fullName>
        <ecNumber evidence="5">5.4.99.25</ecNumber>
    </recommendedName>
    <alternativeName>
        <fullName evidence="5">tRNA pseudouridine(55) synthase</fullName>
        <shortName evidence="5">Psi55 synthase</shortName>
    </alternativeName>
    <alternativeName>
        <fullName evidence="5">tRNA pseudouridylate synthase</fullName>
    </alternativeName>
    <alternativeName>
        <fullName evidence="5">tRNA-uridine isomerase</fullName>
    </alternativeName>
</protein>
<accession>A0A2Z5Y1Y1</accession>
<dbReference type="HAMAP" id="MF_01080">
    <property type="entry name" value="TruB_bact"/>
    <property type="match status" value="1"/>
</dbReference>
<evidence type="ECO:0000259" key="7">
    <source>
        <dbReference type="Pfam" id="PF16198"/>
    </source>
</evidence>
<feature type="domain" description="tRNA pseudouridylate synthase B C-terminal" evidence="7">
    <location>
        <begin position="180"/>
        <end position="238"/>
    </location>
</feature>
<feature type="active site" description="Nucleophile" evidence="5">
    <location>
        <position position="38"/>
    </location>
</feature>
<dbReference type="CDD" id="cd02573">
    <property type="entry name" value="PseudoU_synth_EcTruB"/>
    <property type="match status" value="1"/>
</dbReference>
<dbReference type="Pfam" id="PF01509">
    <property type="entry name" value="TruB_N"/>
    <property type="match status" value="1"/>
</dbReference>
<evidence type="ECO:0000313" key="8">
    <source>
        <dbReference type="EMBL" id="BBC60794.1"/>
    </source>
</evidence>
<dbReference type="GeneID" id="57043230"/>
<dbReference type="InterPro" id="IPR002501">
    <property type="entry name" value="PsdUridine_synth_N"/>
</dbReference>
<feature type="domain" description="Pseudouridine synthase II N-terminal" evidence="6">
    <location>
        <begin position="23"/>
        <end position="179"/>
    </location>
</feature>
<evidence type="ECO:0000256" key="5">
    <source>
        <dbReference type="HAMAP-Rule" id="MF_01080"/>
    </source>
</evidence>
<keyword evidence="4 5" id="KW-0413">Isomerase</keyword>
<keyword evidence="3 5" id="KW-0819">tRNA processing</keyword>
<organism evidence="8 9">
    <name type="scientific">Melissococcus plutonius</name>
    <dbReference type="NCBI Taxonomy" id="33970"/>
    <lineage>
        <taxon>Bacteria</taxon>
        <taxon>Bacillati</taxon>
        <taxon>Bacillota</taxon>
        <taxon>Bacilli</taxon>
        <taxon>Lactobacillales</taxon>
        <taxon>Enterococcaceae</taxon>
        <taxon>Melissococcus</taxon>
    </lineage>
</organism>
<dbReference type="GO" id="GO:1990481">
    <property type="term" value="P:mRNA pseudouridine synthesis"/>
    <property type="evidence" value="ECO:0007669"/>
    <property type="project" value="TreeGrafter"/>
</dbReference>
<evidence type="ECO:0000256" key="2">
    <source>
        <dbReference type="ARBA" id="ARBA00005642"/>
    </source>
</evidence>
<comment type="catalytic activity">
    <reaction evidence="1 5">
        <text>uridine(55) in tRNA = pseudouridine(55) in tRNA</text>
        <dbReference type="Rhea" id="RHEA:42532"/>
        <dbReference type="Rhea" id="RHEA-COMP:10101"/>
        <dbReference type="Rhea" id="RHEA-COMP:10102"/>
        <dbReference type="ChEBI" id="CHEBI:65314"/>
        <dbReference type="ChEBI" id="CHEBI:65315"/>
        <dbReference type="EC" id="5.4.99.25"/>
    </reaction>
</comment>
<evidence type="ECO:0000256" key="4">
    <source>
        <dbReference type="ARBA" id="ARBA00023235"/>
    </source>
</evidence>
<dbReference type="Pfam" id="PF16198">
    <property type="entry name" value="TruB_C_2"/>
    <property type="match status" value="1"/>
</dbReference>